<evidence type="ECO:0000313" key="2">
    <source>
        <dbReference type="EMBL" id="HBJ08511.1"/>
    </source>
</evidence>
<sequence>MKKPLLIAMSLMFATIICAQKDVTQFLGLPVDGSKSEMIQKIKAKGYRNNPYNKDLLDGEFNGRDVHIQIMTNNNKVWRIGVVDANADDEKNIQIRFNNLCEQFKNNSKYVSFQDYSIPDEEDINYEMNVNNKRYQAVFYQKPTTIDSTTTKKEIRTLLLSKYSEEQLANPTEEMQSDILELSLEYMTEKLSKKTVWFMIDEKYGKYRIIIFYENLYNSATGEDL</sequence>
<proteinExistence type="predicted"/>
<reference evidence="2 3" key="1">
    <citation type="journal article" date="2018" name="Nat. Biotechnol.">
        <title>A standardized bacterial taxonomy based on genome phylogeny substantially revises the tree of life.</title>
        <authorList>
            <person name="Parks D.H."/>
            <person name="Chuvochina M."/>
            <person name="Waite D.W."/>
            <person name="Rinke C."/>
            <person name="Skarshewski A."/>
            <person name="Chaumeil P.A."/>
            <person name="Hugenholtz P."/>
        </authorList>
    </citation>
    <scope>NUCLEOTIDE SEQUENCE [LARGE SCALE GENOMIC DNA]</scope>
    <source>
        <strain evidence="2">UBA11482</strain>
    </source>
</reference>
<comment type="caution">
    <text evidence="2">The sequence shown here is derived from an EMBL/GenBank/DDBJ whole genome shotgun (WGS) entry which is preliminary data.</text>
</comment>
<dbReference type="AlphaFoldDB" id="A0A354M1X2"/>
<protein>
    <submittedName>
        <fullName evidence="2">Uncharacterized protein</fullName>
    </submittedName>
</protein>
<dbReference type="EMBL" id="DNWC01000078">
    <property type="protein sequence ID" value="HBJ08511.1"/>
    <property type="molecule type" value="Genomic_DNA"/>
</dbReference>
<evidence type="ECO:0000313" key="3">
    <source>
        <dbReference type="Proteomes" id="UP000262954"/>
    </source>
</evidence>
<accession>A0A354M1X2</accession>
<feature type="signal peptide" evidence="1">
    <location>
        <begin position="1"/>
        <end position="19"/>
    </location>
</feature>
<evidence type="ECO:0000256" key="1">
    <source>
        <dbReference type="SAM" id="SignalP"/>
    </source>
</evidence>
<gene>
    <name evidence="2" type="ORF">DDY73_05850</name>
</gene>
<keyword evidence="1" id="KW-0732">Signal</keyword>
<feature type="chain" id="PRO_5016635511" evidence="1">
    <location>
        <begin position="20"/>
        <end position="225"/>
    </location>
</feature>
<name>A0A354M1X2_9BACT</name>
<dbReference type="RefSeq" id="WP_297305427.1">
    <property type="nucleotide sequence ID" value="NZ_CAUAJF010000073.1"/>
</dbReference>
<organism evidence="2 3">
    <name type="scientific">Coprobacter fastidiosus</name>
    <dbReference type="NCBI Taxonomy" id="1099853"/>
    <lineage>
        <taxon>Bacteria</taxon>
        <taxon>Pseudomonadati</taxon>
        <taxon>Bacteroidota</taxon>
        <taxon>Bacteroidia</taxon>
        <taxon>Bacteroidales</taxon>
        <taxon>Barnesiellaceae</taxon>
        <taxon>Coprobacter</taxon>
    </lineage>
</organism>
<dbReference type="Proteomes" id="UP000262954">
    <property type="component" value="Unassembled WGS sequence"/>
</dbReference>